<reference evidence="1" key="2">
    <citation type="submission" date="2025-08" db="UniProtKB">
        <authorList>
            <consortium name="Ensembl"/>
        </authorList>
    </citation>
    <scope>IDENTIFICATION</scope>
</reference>
<evidence type="ECO:0000313" key="2">
    <source>
        <dbReference type="Proteomes" id="UP000291020"/>
    </source>
</evidence>
<name>A0A452GZJ9_9SAUR</name>
<protein>
    <submittedName>
        <fullName evidence="1">Uncharacterized protein</fullName>
    </submittedName>
</protein>
<dbReference type="AlphaFoldDB" id="A0A452GZJ9"/>
<keyword evidence="2" id="KW-1185">Reference proteome</keyword>
<accession>A0A452GZJ9</accession>
<organism evidence="1 2">
    <name type="scientific">Gopherus agassizii</name>
    <name type="common">Agassiz's desert tortoise</name>
    <dbReference type="NCBI Taxonomy" id="38772"/>
    <lineage>
        <taxon>Eukaryota</taxon>
        <taxon>Metazoa</taxon>
        <taxon>Chordata</taxon>
        <taxon>Craniata</taxon>
        <taxon>Vertebrata</taxon>
        <taxon>Euteleostomi</taxon>
        <taxon>Archelosauria</taxon>
        <taxon>Testudinata</taxon>
        <taxon>Testudines</taxon>
        <taxon>Cryptodira</taxon>
        <taxon>Durocryptodira</taxon>
        <taxon>Testudinoidea</taxon>
        <taxon>Testudinidae</taxon>
        <taxon>Gopherus</taxon>
    </lineage>
</organism>
<dbReference type="Proteomes" id="UP000291020">
    <property type="component" value="Unassembled WGS sequence"/>
</dbReference>
<proteinExistence type="predicted"/>
<evidence type="ECO:0000313" key="1">
    <source>
        <dbReference type="Ensembl" id="ENSGAGP00000007571.1"/>
    </source>
</evidence>
<dbReference type="Ensembl" id="ENSGAGT00000008740.1">
    <property type="protein sequence ID" value="ENSGAGP00000007571.1"/>
    <property type="gene ID" value="ENSGAGG00000006053.1"/>
</dbReference>
<sequence>DSFVNKLQQFAMESMPWCRQDVSANPRAHVGRAGRTKLCCWRASQPGRRCQLCLLSLFFPARSVCSCFLCRLQAFEISDFRTKSCLNSIEPPK</sequence>
<reference evidence="2" key="1">
    <citation type="journal article" date="2017" name="PLoS ONE">
        <title>The Agassiz's desert tortoise genome provides a resource for the conservation of a threatened species.</title>
        <authorList>
            <person name="Tollis M."/>
            <person name="DeNardo D.F."/>
            <person name="Cornelius J.A."/>
            <person name="Dolby G.A."/>
            <person name="Edwards T."/>
            <person name="Henen B.T."/>
            <person name="Karl A.E."/>
            <person name="Murphy R.W."/>
            <person name="Kusumi K."/>
        </authorList>
    </citation>
    <scope>NUCLEOTIDE SEQUENCE [LARGE SCALE GENOMIC DNA]</scope>
</reference>
<reference evidence="1" key="3">
    <citation type="submission" date="2025-09" db="UniProtKB">
        <authorList>
            <consortium name="Ensembl"/>
        </authorList>
    </citation>
    <scope>IDENTIFICATION</scope>
</reference>